<dbReference type="EMBL" id="CP024870">
    <property type="protein sequence ID" value="ATX71494.1"/>
    <property type="molecule type" value="Genomic_DNA"/>
</dbReference>
<evidence type="ECO:0000313" key="2">
    <source>
        <dbReference type="Proteomes" id="UP000231179"/>
    </source>
</evidence>
<organism evidence="1 2">
    <name type="scientific">Spiroplasma clarkii</name>
    <dbReference type="NCBI Taxonomy" id="2139"/>
    <lineage>
        <taxon>Bacteria</taxon>
        <taxon>Bacillati</taxon>
        <taxon>Mycoplasmatota</taxon>
        <taxon>Mollicutes</taxon>
        <taxon>Entomoplasmatales</taxon>
        <taxon>Spiroplasmataceae</taxon>
        <taxon>Spiroplasma</taxon>
    </lineage>
</organism>
<dbReference type="Proteomes" id="UP000231179">
    <property type="component" value="Chromosome"/>
</dbReference>
<name>A0A2K8KNU9_9MOLU</name>
<sequence>MFLRNLEDLGSYFKRTEYLKYLDENNLNHKSRWYIKKISRLIQDKKALIVFKHWLLWRWINKNFELTEKFSAQLKHNLKKLKISANAKEEAFLLQLEELVFNSWRPLKELPVKFEIAKKEQINLIQTNVIVHRLVMGEKNLKPKMIGDFDIYFSNKKMYLTNENQEIFSVLAYEDIIEVKQERYGLIISTKYENFLYRGRNRLLTYLLLQRMVPSLHLDIAKLDDLYQYFDYWNKIINKIY</sequence>
<accession>A0A2K8KNU9</accession>
<keyword evidence="2" id="KW-1185">Reference proteome</keyword>
<proteinExistence type="predicted"/>
<dbReference type="AlphaFoldDB" id="A0A2K8KNU9"/>
<evidence type="ECO:0000313" key="1">
    <source>
        <dbReference type="EMBL" id="ATX71494.1"/>
    </source>
</evidence>
<gene>
    <name evidence="1" type="ORF">SCLAR_v1c11940</name>
</gene>
<protein>
    <submittedName>
        <fullName evidence="1">Uncharacterized protein</fullName>
    </submittedName>
</protein>
<reference evidence="1 2" key="1">
    <citation type="submission" date="2017-11" db="EMBL/GenBank/DDBJ databases">
        <title>Complete genome sequence of Spiroplasma clarkii CN-5 (DSM 19994).</title>
        <authorList>
            <person name="Tsai Y.-M."/>
            <person name="Chang A."/>
            <person name="Lo W.-S."/>
            <person name="Kuo C.-H."/>
        </authorList>
    </citation>
    <scope>NUCLEOTIDE SEQUENCE [LARGE SCALE GENOMIC DNA]</scope>
    <source>
        <strain evidence="1 2">CN-5</strain>
    </source>
</reference>